<organism evidence="2 3">
    <name type="scientific">Liparis tanakae</name>
    <name type="common">Tanaka's snailfish</name>
    <dbReference type="NCBI Taxonomy" id="230148"/>
    <lineage>
        <taxon>Eukaryota</taxon>
        <taxon>Metazoa</taxon>
        <taxon>Chordata</taxon>
        <taxon>Craniata</taxon>
        <taxon>Vertebrata</taxon>
        <taxon>Euteleostomi</taxon>
        <taxon>Actinopterygii</taxon>
        <taxon>Neopterygii</taxon>
        <taxon>Teleostei</taxon>
        <taxon>Neoteleostei</taxon>
        <taxon>Acanthomorphata</taxon>
        <taxon>Eupercaria</taxon>
        <taxon>Perciformes</taxon>
        <taxon>Cottioidei</taxon>
        <taxon>Cottales</taxon>
        <taxon>Liparidae</taxon>
        <taxon>Liparis</taxon>
    </lineage>
</organism>
<evidence type="ECO:0000259" key="1">
    <source>
        <dbReference type="Pfam" id="PF26103"/>
    </source>
</evidence>
<dbReference type="InterPro" id="IPR051436">
    <property type="entry name" value="Autophagy-related_EPG5"/>
</dbReference>
<reference evidence="2 3" key="1">
    <citation type="submission" date="2019-03" db="EMBL/GenBank/DDBJ databases">
        <title>First draft genome of Liparis tanakae, snailfish: a comprehensive survey of snailfish specific genes.</title>
        <authorList>
            <person name="Kim W."/>
            <person name="Song I."/>
            <person name="Jeong J.-H."/>
            <person name="Kim D."/>
            <person name="Kim S."/>
            <person name="Ryu S."/>
            <person name="Song J.Y."/>
            <person name="Lee S.K."/>
        </authorList>
    </citation>
    <scope>NUCLEOTIDE SEQUENCE [LARGE SCALE GENOMIC DNA]</scope>
    <source>
        <tissue evidence="2">Muscle</tissue>
    </source>
</reference>
<dbReference type="Pfam" id="PF26106">
    <property type="entry name" value="TPR_Epg5_C"/>
    <property type="match status" value="1"/>
</dbReference>
<dbReference type="PANTHER" id="PTHR31139">
    <property type="entry name" value="ECTOPIC P GRANULES PROTEIN 5 HOMOLOG"/>
    <property type="match status" value="1"/>
</dbReference>
<feature type="domain" description="Epg5-like central TPR repeats" evidence="1">
    <location>
        <begin position="1"/>
        <end position="66"/>
    </location>
</feature>
<sequence length="561" mass="61545">MHYCESCTSPHTPEHLLYLYHTHLRSLPWGQLHPDTQLMEQLFNVERGSPKSCFLFLGEVLCQVNWVSVLSDHLQAPPPLPTYPTLEDAGAQESHTMLVYLLYMLVFLAKEEHILSQPDSPLLSLLVQSSSLPWQQVDLSSFQGVLGYVGAHYAPSLLLSEDPALQLLLTSLRRAAGLQPLPQEVPHREDTLKASALVCWSVRSLAALEQGGGGVGLAALEAQLEALLESVVTFNPPEAGLEQRHMAFCRLFGDALALLNGVGVSTGEALAARVIAWLDRKGRGFPILPLLTACSRCLASVRHMTRIMEACITAYFNHAGEESVGWGPVLASLQVPELTVDDFLSESQSGGSFLTLYAFILQRLNSEYTAANERRTLGLINTWTNQVFPSGPADEAKLFLWWHKALSLSAEHLTPQAGPAEGSGVVLGLSRLQTRLLQLGEERLNSGLLGAIGLGKRSPVSNRFRVVVRSLGAFMSVQMPSESELRLQPGSDLQLSEKAQQMLAVLEAMPSNKQYAELEDAVNKAVRFIRYPGHCLGDGPRLLALLANLLYPDLRYLHAIR</sequence>
<dbReference type="Pfam" id="PF26103">
    <property type="entry name" value="TPR_Epg5"/>
    <property type="match status" value="1"/>
</dbReference>
<accession>A0A4Z2FCD0</accession>
<dbReference type="OrthoDB" id="75419at2759"/>
<gene>
    <name evidence="2" type="primary">epg5_2</name>
    <name evidence="2" type="ORF">EYF80_051254</name>
</gene>
<evidence type="ECO:0000313" key="3">
    <source>
        <dbReference type="Proteomes" id="UP000314294"/>
    </source>
</evidence>
<dbReference type="PANTHER" id="PTHR31139:SF4">
    <property type="entry name" value="ECTOPIC P GRANULES PROTEIN 5 HOMOLOG"/>
    <property type="match status" value="1"/>
</dbReference>
<proteinExistence type="predicted"/>
<dbReference type="EMBL" id="SRLO01001359">
    <property type="protein sequence ID" value="TNN38591.1"/>
    <property type="molecule type" value="Genomic_DNA"/>
</dbReference>
<dbReference type="Proteomes" id="UP000314294">
    <property type="component" value="Unassembled WGS sequence"/>
</dbReference>
<dbReference type="GO" id="GO:0005737">
    <property type="term" value="C:cytoplasm"/>
    <property type="evidence" value="ECO:0007669"/>
    <property type="project" value="TreeGrafter"/>
</dbReference>
<dbReference type="AlphaFoldDB" id="A0A4Z2FCD0"/>
<comment type="caution">
    <text evidence="2">The sequence shown here is derived from an EMBL/GenBank/DDBJ whole genome shotgun (WGS) entry which is preliminary data.</text>
</comment>
<keyword evidence="3" id="KW-1185">Reference proteome</keyword>
<evidence type="ECO:0000313" key="2">
    <source>
        <dbReference type="EMBL" id="TNN38591.1"/>
    </source>
</evidence>
<protein>
    <submittedName>
        <fullName evidence="2">Ectopic P granules protein 5</fullName>
    </submittedName>
</protein>
<dbReference type="InterPro" id="IPR059030">
    <property type="entry name" value="TPR_Epg5_mid"/>
</dbReference>
<name>A0A4Z2FCD0_9TELE</name>
<dbReference type="GO" id="GO:0097352">
    <property type="term" value="P:autophagosome maturation"/>
    <property type="evidence" value="ECO:0007669"/>
    <property type="project" value="TreeGrafter"/>
</dbReference>